<dbReference type="Proteomes" id="UP001056778">
    <property type="component" value="Chromosome 1"/>
</dbReference>
<comment type="caution">
    <text evidence="1">The sequence shown here is derived from an EMBL/GenBank/DDBJ whole genome shotgun (WGS) entry which is preliminary data.</text>
</comment>
<gene>
    <name evidence="1" type="ORF">MML48_1g14198</name>
</gene>
<dbReference type="EMBL" id="CM043015">
    <property type="protein sequence ID" value="KAI4471489.1"/>
    <property type="molecule type" value="Genomic_DNA"/>
</dbReference>
<proteinExistence type="predicted"/>
<keyword evidence="1" id="KW-0812">Transmembrane</keyword>
<reference evidence="1" key="1">
    <citation type="submission" date="2022-04" db="EMBL/GenBank/DDBJ databases">
        <title>Chromosome-scale genome assembly of Holotrichia oblita Faldermann.</title>
        <authorList>
            <person name="Rongchong L."/>
        </authorList>
    </citation>
    <scope>NUCLEOTIDE SEQUENCE</scope>
    <source>
        <strain evidence="1">81SQS9</strain>
    </source>
</reference>
<evidence type="ECO:0000313" key="1">
    <source>
        <dbReference type="EMBL" id="KAI4471489.1"/>
    </source>
</evidence>
<keyword evidence="2" id="KW-1185">Reference proteome</keyword>
<keyword evidence="1" id="KW-0472">Membrane</keyword>
<accession>A0ACB9TXA2</accession>
<protein>
    <submittedName>
        <fullName evidence="1">Transmembrane 9 superfamily protein</fullName>
    </submittedName>
</protein>
<organism evidence="1 2">
    <name type="scientific">Holotrichia oblita</name>
    <name type="common">Chafer beetle</name>
    <dbReference type="NCBI Taxonomy" id="644536"/>
    <lineage>
        <taxon>Eukaryota</taxon>
        <taxon>Metazoa</taxon>
        <taxon>Ecdysozoa</taxon>
        <taxon>Arthropoda</taxon>
        <taxon>Hexapoda</taxon>
        <taxon>Insecta</taxon>
        <taxon>Pterygota</taxon>
        <taxon>Neoptera</taxon>
        <taxon>Endopterygota</taxon>
        <taxon>Coleoptera</taxon>
        <taxon>Polyphaga</taxon>
        <taxon>Scarabaeiformia</taxon>
        <taxon>Scarabaeidae</taxon>
        <taxon>Melolonthinae</taxon>
        <taxon>Holotrichia</taxon>
    </lineage>
</organism>
<sequence>MLRTLQHILLVLLFAICRGDEHTHIYEDAEEVVLWMNTVGPYHNRQETYAYFSLPFCKGPKESINHYHETLSEALQGVELEISGLDIQFKRDVPKTKYCEVQLQEEKYKALVYAVKNHYWYQMYLDDLPIWGIVGEVTESNYYIWTHKKFEIGRNGDQIVDVNITSEDKVPLTREGKLSFTYEVIWKTSNIKFADRFDKYLDPSFFQHRIHWFSIFNSFMMVIFLVGLVSMILMRTLRKDYARYSKDEELDDMERDLGDEYGWKQVHGDVFRPASHAMLFSALVGSGYQLTTVALSVIIFAILGELYTERGSLLSTAIFVYAATSPVNGYFGGSLYARMGGKLWIRQMLASAFLLPALLCGTAFCINFIAIYYHASRAIPFGTMVAVTCICIFIILPLTLVGTVLGRNLAGQPDHPCRINASFRTPEENPLNHTLNHSARFYKMPPEIKEQLFQHGGLPKSFEIQTKTFAKSCIMIREPTLDIINCIKAIDFSQPVVKFVIYGKKGSGRSIALAHILHYGYMNQFLLVHVPWVGSWMRRCKEYSNSTTREGFVDLNLDAVAWLTHFKHQNLELLNNPELLTLTEYTWSKREITPRGSKLLDLVEHGINRVKYASDCVVTVAQEIKLLSSSGKCKTLVAIDGYNAFFYPHTRVYTEKKEVVHPHKVTLTKAFLALTENNWTNGVCVLTVDEIAIAEKDQISHLPRYLLGKSGFEHLDPFIPVEIPDYTNKEFTSCMDYYKERKWIRDFPGIDDELRFLSSSNPYRLMQISAPL</sequence>
<name>A0ACB9TXA2_HOLOL</name>
<evidence type="ECO:0000313" key="2">
    <source>
        <dbReference type="Proteomes" id="UP001056778"/>
    </source>
</evidence>